<keyword evidence="2" id="KW-1185">Reference proteome</keyword>
<evidence type="ECO:0008006" key="3">
    <source>
        <dbReference type="Google" id="ProtNLM"/>
    </source>
</evidence>
<proteinExistence type="predicted"/>
<accession>A0ABM8B9D3</accession>
<gene>
    <name evidence="1" type="ORF">KIM372_13230</name>
</gene>
<name>A0ABM8B9D3_9BIFI</name>
<dbReference type="Proteomes" id="UP001321766">
    <property type="component" value="Chromosome"/>
</dbReference>
<evidence type="ECO:0000313" key="1">
    <source>
        <dbReference type="EMBL" id="BDR53416.1"/>
    </source>
</evidence>
<reference evidence="1 2" key="1">
    <citation type="journal article" date="2023" name="Microbiol. Spectr.">
        <title>Symbiosis of Carpenter Bees with Uncharacterized Lactic Acid Bacteria Showing NAD Auxotrophy.</title>
        <authorList>
            <person name="Kawasaki S."/>
            <person name="Ozawa K."/>
            <person name="Mori T."/>
            <person name="Yamamoto A."/>
            <person name="Ito M."/>
            <person name="Ohkuma M."/>
            <person name="Sakamoto M."/>
            <person name="Matsutani M."/>
        </authorList>
    </citation>
    <scope>NUCLEOTIDE SEQUENCE [LARGE SCALE GENOMIC DNA]</scope>
    <source>
        <strain evidence="1 2">Kim37-2</strain>
    </source>
</reference>
<evidence type="ECO:0000313" key="2">
    <source>
        <dbReference type="Proteomes" id="UP001321766"/>
    </source>
</evidence>
<dbReference type="EMBL" id="AP026798">
    <property type="protein sequence ID" value="BDR53416.1"/>
    <property type="molecule type" value="Genomic_DNA"/>
</dbReference>
<protein>
    <recommendedName>
        <fullName evidence="3">Transposase</fullName>
    </recommendedName>
</protein>
<organism evidence="1 2">
    <name type="scientific">Bombiscardovia nodaiensis</name>
    <dbReference type="NCBI Taxonomy" id="2932181"/>
    <lineage>
        <taxon>Bacteria</taxon>
        <taxon>Bacillati</taxon>
        <taxon>Actinomycetota</taxon>
        <taxon>Actinomycetes</taxon>
        <taxon>Bifidobacteriales</taxon>
        <taxon>Bifidobacteriaceae</taxon>
        <taxon>Bombiscardovia</taxon>
    </lineage>
</organism>
<sequence>MSGCQPLSALSRIDTDMVMGGRAADMSVTGAAWWQLWAARRSSASRKLVHRSKVHKAIRLLLAVARAAGWRVSSILKEASVACQLVTRF</sequence>